<feature type="non-terminal residue" evidence="2">
    <location>
        <position position="100"/>
    </location>
</feature>
<feature type="compositionally biased region" description="Low complexity" evidence="1">
    <location>
        <begin position="71"/>
        <end position="80"/>
    </location>
</feature>
<comment type="caution">
    <text evidence="2">The sequence shown here is derived from an EMBL/GenBank/DDBJ whole genome shotgun (WGS) entry which is preliminary data.</text>
</comment>
<dbReference type="EMBL" id="AKCR02000156">
    <property type="protein sequence ID" value="PKK19234.1"/>
    <property type="molecule type" value="Genomic_DNA"/>
</dbReference>
<name>A0A2I0LP72_COLLI</name>
<evidence type="ECO:0000313" key="3">
    <source>
        <dbReference type="Proteomes" id="UP000053872"/>
    </source>
</evidence>
<gene>
    <name evidence="2" type="ORF">A306_00000375</name>
</gene>
<accession>A0A2I0LP72</accession>
<dbReference type="AlphaFoldDB" id="A0A2I0LP72"/>
<reference evidence="2 3" key="1">
    <citation type="journal article" date="2013" name="Science">
        <title>Genomic diversity and evolution of the head crest in the rock pigeon.</title>
        <authorList>
            <person name="Shapiro M.D."/>
            <person name="Kronenberg Z."/>
            <person name="Li C."/>
            <person name="Domyan E.T."/>
            <person name="Pan H."/>
            <person name="Campbell M."/>
            <person name="Tan H."/>
            <person name="Huff C.D."/>
            <person name="Hu H."/>
            <person name="Vickrey A.I."/>
            <person name="Nielsen S.C."/>
            <person name="Stringham S.A."/>
            <person name="Hu H."/>
            <person name="Willerslev E."/>
            <person name="Gilbert M.T."/>
            <person name="Yandell M."/>
            <person name="Zhang G."/>
            <person name="Wang J."/>
        </authorList>
    </citation>
    <scope>NUCLEOTIDE SEQUENCE [LARGE SCALE GENOMIC DNA]</scope>
    <source>
        <tissue evidence="2">Blood</tissue>
    </source>
</reference>
<keyword evidence="3" id="KW-1185">Reference proteome</keyword>
<feature type="compositionally biased region" description="Basic and acidic residues" evidence="1">
    <location>
        <begin position="81"/>
        <end position="93"/>
    </location>
</feature>
<dbReference type="STRING" id="8932.A0A2I0LP72"/>
<evidence type="ECO:0000313" key="2">
    <source>
        <dbReference type="EMBL" id="PKK19234.1"/>
    </source>
</evidence>
<evidence type="ECO:0000256" key="1">
    <source>
        <dbReference type="SAM" id="MobiDB-lite"/>
    </source>
</evidence>
<protein>
    <submittedName>
        <fullName evidence="2">Uncharacterized protein</fullName>
    </submittedName>
</protein>
<organism evidence="2 3">
    <name type="scientific">Columba livia</name>
    <name type="common">Rock dove</name>
    <dbReference type="NCBI Taxonomy" id="8932"/>
    <lineage>
        <taxon>Eukaryota</taxon>
        <taxon>Metazoa</taxon>
        <taxon>Chordata</taxon>
        <taxon>Craniata</taxon>
        <taxon>Vertebrata</taxon>
        <taxon>Euteleostomi</taxon>
        <taxon>Archelosauria</taxon>
        <taxon>Archosauria</taxon>
        <taxon>Dinosauria</taxon>
        <taxon>Saurischia</taxon>
        <taxon>Theropoda</taxon>
        <taxon>Coelurosauria</taxon>
        <taxon>Aves</taxon>
        <taxon>Neognathae</taxon>
        <taxon>Neoaves</taxon>
        <taxon>Columbimorphae</taxon>
        <taxon>Columbiformes</taxon>
        <taxon>Columbidae</taxon>
        <taxon>Columba</taxon>
    </lineage>
</organism>
<proteinExistence type="predicted"/>
<sequence length="100" mass="10851">MESAARLRTALIPLDEEKSSGPFHKQRVAEHCGVFRDLFRGATFPPGHLEGGVQPGRRARRAGLLWEHGDSASSSPAVSSEADKGSLQTDEHPRQRHAVG</sequence>
<dbReference type="InParanoid" id="A0A2I0LP72"/>
<feature type="region of interest" description="Disordered" evidence="1">
    <location>
        <begin position="66"/>
        <end position="100"/>
    </location>
</feature>
<dbReference type="Proteomes" id="UP000053872">
    <property type="component" value="Unassembled WGS sequence"/>
</dbReference>